<evidence type="ECO:0000313" key="3">
    <source>
        <dbReference type="Proteomes" id="UP000196435"/>
    </source>
</evidence>
<evidence type="ECO:0000256" key="1">
    <source>
        <dbReference type="SAM" id="MobiDB-lite"/>
    </source>
</evidence>
<protein>
    <submittedName>
        <fullName evidence="2">Uncharacterized protein</fullName>
    </submittedName>
</protein>
<proteinExistence type="predicted"/>
<dbReference type="EMBL" id="FTLG01000029">
    <property type="protein sequence ID" value="SIP71704.1"/>
    <property type="molecule type" value="Genomic_DNA"/>
</dbReference>
<reference evidence="3" key="1">
    <citation type="submission" date="2016-12" db="EMBL/GenBank/DDBJ databases">
        <authorList>
            <person name="Gaudriault S."/>
        </authorList>
    </citation>
    <scope>NUCLEOTIDE SEQUENCE [LARGE SCALE GENOMIC DNA]</scope>
    <source>
        <strain evidence="3">HGB1681 (deposited as PTA-6826 in the American Type Culture Collection)</strain>
    </source>
</reference>
<name>A0A1N6MSF2_9GAMM</name>
<organism evidence="2 3">
    <name type="scientific">Xenorhabdus innexi</name>
    <dbReference type="NCBI Taxonomy" id="290109"/>
    <lineage>
        <taxon>Bacteria</taxon>
        <taxon>Pseudomonadati</taxon>
        <taxon>Pseudomonadota</taxon>
        <taxon>Gammaproteobacteria</taxon>
        <taxon>Enterobacterales</taxon>
        <taxon>Morganellaceae</taxon>
        <taxon>Xenorhabdus</taxon>
    </lineage>
</organism>
<feature type="region of interest" description="Disordered" evidence="1">
    <location>
        <begin position="1"/>
        <end position="25"/>
    </location>
</feature>
<accession>A0A1N6MSF2</accession>
<evidence type="ECO:0000313" key="2">
    <source>
        <dbReference type="EMBL" id="SIP71704.1"/>
    </source>
</evidence>
<dbReference type="Proteomes" id="UP000196435">
    <property type="component" value="Unassembled WGS sequence"/>
</dbReference>
<sequence>MRGRTWTKEGLDIKDSQISQRPPPKKMERGFFLVLINKQIQNNITRNH</sequence>
<dbReference type="AlphaFoldDB" id="A0A1N6MSF2"/>
<feature type="compositionally biased region" description="Basic and acidic residues" evidence="1">
    <location>
        <begin position="1"/>
        <end position="15"/>
    </location>
</feature>
<gene>
    <name evidence="2" type="ORF">XIS1_1240004</name>
</gene>